<comment type="caution">
    <text evidence="1">The sequence shown here is derived from an EMBL/GenBank/DDBJ whole genome shotgun (WGS) entry which is preliminary data.</text>
</comment>
<dbReference type="InterPro" id="IPR013321">
    <property type="entry name" value="Arc_rbn_hlx_hlx"/>
</dbReference>
<name>H3KBX5_9BURK</name>
<reference evidence="1 2" key="1">
    <citation type="submission" date="2011-11" db="EMBL/GenBank/DDBJ databases">
        <authorList>
            <person name="Weinstock G."/>
            <person name="Sodergren E."/>
            <person name="Clifton S."/>
            <person name="Fulton L."/>
            <person name="Fulton B."/>
            <person name="Courtney L."/>
            <person name="Fronick C."/>
            <person name="Harrison M."/>
            <person name="Strong C."/>
            <person name="Farmer C."/>
            <person name="Delahaunty K."/>
            <person name="Markovic C."/>
            <person name="Hall O."/>
            <person name="Minx P."/>
            <person name="Tomlinson C."/>
            <person name="Mitreva M."/>
            <person name="Hou S."/>
            <person name="Chen J."/>
            <person name="Wollam A."/>
            <person name="Pepin K.H."/>
            <person name="Johnson M."/>
            <person name="Bhonagiri V."/>
            <person name="Zhang X."/>
            <person name="Suruliraj S."/>
            <person name="Warren W."/>
            <person name="Chinwalla A."/>
            <person name="Mardis E.R."/>
            <person name="Wilson R.K."/>
        </authorList>
    </citation>
    <scope>NUCLEOTIDE SEQUENCE [LARGE SCALE GENOMIC DNA]</scope>
    <source>
        <strain evidence="1 2">YIT 11816</strain>
    </source>
</reference>
<dbReference type="GO" id="GO:0006355">
    <property type="term" value="P:regulation of DNA-templated transcription"/>
    <property type="evidence" value="ECO:0007669"/>
    <property type="project" value="InterPro"/>
</dbReference>
<dbReference type="HOGENOM" id="CLU_1004461_0_0_4"/>
<dbReference type="Gene3D" id="1.10.1220.10">
    <property type="entry name" value="Met repressor-like"/>
    <property type="match status" value="1"/>
</dbReference>
<keyword evidence="2" id="KW-1185">Reference proteome</keyword>
<accession>H3KBX5</accession>
<dbReference type="PATRIC" id="fig|762967.3.peg.188"/>
<organism evidence="1 2">
    <name type="scientific">Sutterella parvirubra YIT 11816</name>
    <dbReference type="NCBI Taxonomy" id="762967"/>
    <lineage>
        <taxon>Bacteria</taxon>
        <taxon>Pseudomonadati</taxon>
        <taxon>Pseudomonadota</taxon>
        <taxon>Betaproteobacteria</taxon>
        <taxon>Burkholderiales</taxon>
        <taxon>Sutterellaceae</taxon>
        <taxon>Sutterella</taxon>
    </lineage>
</organism>
<dbReference type="Pfam" id="PF04221">
    <property type="entry name" value="RelB"/>
    <property type="match status" value="1"/>
</dbReference>
<evidence type="ECO:0000313" key="2">
    <source>
        <dbReference type="Proteomes" id="UP000004956"/>
    </source>
</evidence>
<dbReference type="InterPro" id="IPR007337">
    <property type="entry name" value="RelB/DinJ"/>
</dbReference>
<evidence type="ECO:0000313" key="1">
    <source>
        <dbReference type="EMBL" id="EHY32383.1"/>
    </source>
</evidence>
<gene>
    <name evidence="1" type="ORF">HMPREF9440_00222</name>
</gene>
<dbReference type="EMBL" id="AFBQ01000028">
    <property type="protein sequence ID" value="EHY32383.1"/>
    <property type="molecule type" value="Genomic_DNA"/>
</dbReference>
<proteinExistence type="predicted"/>
<dbReference type="Proteomes" id="UP000004956">
    <property type="component" value="Unassembled WGS sequence"/>
</dbReference>
<dbReference type="AlphaFoldDB" id="H3KBX5"/>
<dbReference type="RefSeq" id="WP_008540614.1">
    <property type="nucleotide sequence ID" value="NZ_JH604860.1"/>
</dbReference>
<dbReference type="STRING" id="762967.HMPREF9440_00222"/>
<protein>
    <submittedName>
        <fullName evidence="1">Addiction module antitoxin, RelB/DinJ family</fullName>
    </submittedName>
</protein>
<sequence length="277" mass="30436">MLENNMPVEHAMNRNTVNFQIDEDLKRRFEDVCEAAGLSIQEACMRFAEASVRLNRIPFEASGHGSDAAEKTVTAEAPLAYAATADYFEKDGVPLRFDTKLWFRRPVEGIEPVCVGAVVGLNPGSSEATGRGVEGTVDATIGRVLTAFVDAFTEKGEPIPVNAFVRMLNLFYVRTKNSGEALRMLAEQPEIASGDFRDPAEKATYPFLWCAWTASTPARLVEAFGAARTEACVWLGADRTAKHGDPSSMARADVRHPLFKRRTELCAVVRTMLERGS</sequence>